<gene>
    <name evidence="2" type="ORF">MARU1_000128</name>
</gene>
<evidence type="ECO:0000313" key="3">
    <source>
        <dbReference type="Proteomes" id="UP001217582"/>
    </source>
</evidence>
<dbReference type="InterPro" id="IPR009548">
    <property type="entry name" value="Prkrip1"/>
</dbReference>
<dbReference type="Pfam" id="PF06658">
    <property type="entry name" value="DUF1168"/>
    <property type="match status" value="1"/>
</dbReference>
<organism evidence="2 3">
    <name type="scientific">Malassezia arunalokei</name>
    <dbReference type="NCBI Taxonomy" id="1514897"/>
    <lineage>
        <taxon>Eukaryota</taxon>
        <taxon>Fungi</taxon>
        <taxon>Dikarya</taxon>
        <taxon>Basidiomycota</taxon>
        <taxon>Ustilaginomycotina</taxon>
        <taxon>Malasseziomycetes</taxon>
        <taxon>Malasseziales</taxon>
        <taxon>Malasseziaceae</taxon>
        <taxon>Malassezia</taxon>
    </lineage>
</organism>
<dbReference type="GO" id="GO:0003725">
    <property type="term" value="F:double-stranded RNA binding"/>
    <property type="evidence" value="ECO:0007669"/>
    <property type="project" value="InterPro"/>
</dbReference>
<evidence type="ECO:0008006" key="4">
    <source>
        <dbReference type="Google" id="ProtNLM"/>
    </source>
</evidence>
<dbReference type="PANTHER" id="PTHR13507:SF0">
    <property type="entry name" value="PRKR-INTERACTING PROTEIN 1"/>
    <property type="match status" value="1"/>
</dbReference>
<feature type="region of interest" description="Disordered" evidence="1">
    <location>
        <begin position="1"/>
        <end position="75"/>
    </location>
</feature>
<reference evidence="2 3" key="1">
    <citation type="submission" date="2023-03" db="EMBL/GenBank/DDBJ databases">
        <title>Mating type loci evolution in Malassezia.</title>
        <authorList>
            <person name="Coelho M.A."/>
        </authorList>
    </citation>
    <scope>NUCLEOTIDE SEQUENCE [LARGE SCALE GENOMIC DNA]</scope>
    <source>
        <strain evidence="2 3">CBS 13387</strain>
    </source>
</reference>
<dbReference type="GO" id="GO:0004860">
    <property type="term" value="F:protein kinase inhibitor activity"/>
    <property type="evidence" value="ECO:0007669"/>
    <property type="project" value="TreeGrafter"/>
</dbReference>
<dbReference type="PANTHER" id="PTHR13507">
    <property type="entry name" value="PRKR-INTERACTING PROTEIN 1"/>
    <property type="match status" value="1"/>
</dbReference>
<protein>
    <recommendedName>
        <fullName evidence="4">PRKR-interacting protein 1</fullName>
    </recommendedName>
</protein>
<name>A0AAJ5YVU6_9BASI</name>
<feature type="compositionally biased region" description="Basic residues" evidence="1">
    <location>
        <begin position="121"/>
        <end position="135"/>
    </location>
</feature>
<feature type="compositionally biased region" description="Pro residues" evidence="1">
    <location>
        <begin position="44"/>
        <end position="59"/>
    </location>
</feature>
<evidence type="ECO:0000313" key="2">
    <source>
        <dbReference type="EMBL" id="WFD14130.1"/>
    </source>
</evidence>
<proteinExistence type="predicted"/>
<feature type="region of interest" description="Disordered" evidence="1">
    <location>
        <begin position="103"/>
        <end position="168"/>
    </location>
</feature>
<sequence>MDRDDEWPAEKRHIKRRRNLTPAEKQAQDIEQLFDNPTSAMRLPSPPPPVFRVRPPPDMVPHVQGSSSGVGSGEFHVYKMTRRNESDRINAMKYEADRAAAQEEFNKKRAMQAAQDEAKTSKNRSRREKKKRALQRARQANEAETLSSGDVPGNISPVRVESQKSPVS</sequence>
<dbReference type="Proteomes" id="UP001217582">
    <property type="component" value="Chromosome 1"/>
</dbReference>
<evidence type="ECO:0000256" key="1">
    <source>
        <dbReference type="SAM" id="MobiDB-lite"/>
    </source>
</evidence>
<dbReference type="AlphaFoldDB" id="A0AAJ5YVU6"/>
<keyword evidence="3" id="KW-1185">Reference proteome</keyword>
<feature type="compositionally biased region" description="Basic and acidic residues" evidence="1">
    <location>
        <begin position="1"/>
        <end position="11"/>
    </location>
</feature>
<accession>A0AAJ5YVU6</accession>
<dbReference type="EMBL" id="CP119916">
    <property type="protein sequence ID" value="WFD14130.1"/>
    <property type="molecule type" value="Genomic_DNA"/>
</dbReference>
<dbReference type="GO" id="GO:0005730">
    <property type="term" value="C:nucleolus"/>
    <property type="evidence" value="ECO:0007669"/>
    <property type="project" value="TreeGrafter"/>
</dbReference>
<dbReference type="GO" id="GO:0019901">
    <property type="term" value="F:protein kinase binding"/>
    <property type="evidence" value="ECO:0007669"/>
    <property type="project" value="TreeGrafter"/>
</dbReference>